<name>A0ABT8SK51_9CAUL</name>
<evidence type="ECO:0000256" key="1">
    <source>
        <dbReference type="ARBA" id="ARBA00022553"/>
    </source>
</evidence>
<keyword evidence="5" id="KW-0805">Transcription regulation</keyword>
<evidence type="ECO:0000256" key="3">
    <source>
        <dbReference type="ARBA" id="ARBA00022840"/>
    </source>
</evidence>
<dbReference type="Gene3D" id="3.40.50.300">
    <property type="entry name" value="P-loop containing nucleotide triphosphate hydrolases"/>
    <property type="match status" value="1"/>
</dbReference>
<keyword evidence="1 9" id="KW-0597">Phosphoprotein</keyword>
<dbReference type="InterPro" id="IPR025943">
    <property type="entry name" value="Sigma_54_int_dom_ATP-bd_2"/>
</dbReference>
<dbReference type="PROSITE" id="PS50110">
    <property type="entry name" value="RESPONSE_REGULATORY"/>
    <property type="match status" value="1"/>
</dbReference>
<feature type="modified residue" description="4-aspartylphosphate" evidence="9">
    <location>
        <position position="59"/>
    </location>
</feature>
<reference evidence="12" key="1">
    <citation type="submission" date="2023-07" db="EMBL/GenBank/DDBJ databases">
        <title>Brevundimonas soil sp. nov., isolated from the soil of chemical plant.</title>
        <authorList>
            <person name="Wu N."/>
        </authorList>
    </citation>
    <scope>NUCLEOTIDE SEQUENCE</scope>
    <source>
        <strain evidence="12">XZ-24</strain>
    </source>
</reference>
<comment type="caution">
    <text evidence="12">The sequence shown here is derived from an EMBL/GenBank/DDBJ whole genome shotgun (WGS) entry which is preliminary data.</text>
</comment>
<protein>
    <submittedName>
        <fullName evidence="12">Sigma-54 dependent transcriptional regulator</fullName>
    </submittedName>
</protein>
<dbReference type="InterPro" id="IPR002078">
    <property type="entry name" value="Sigma_54_int"/>
</dbReference>
<evidence type="ECO:0000313" key="12">
    <source>
        <dbReference type="EMBL" id="MDO1558766.1"/>
    </source>
</evidence>
<keyword evidence="3" id="KW-0067">ATP-binding</keyword>
<evidence type="ECO:0000256" key="4">
    <source>
        <dbReference type="ARBA" id="ARBA00023012"/>
    </source>
</evidence>
<dbReference type="PROSITE" id="PS00676">
    <property type="entry name" value="SIGMA54_INTERACT_2"/>
    <property type="match status" value="1"/>
</dbReference>
<dbReference type="Pfam" id="PF00072">
    <property type="entry name" value="Response_reg"/>
    <property type="match status" value="1"/>
</dbReference>
<dbReference type="Pfam" id="PF00158">
    <property type="entry name" value="Sigma54_activat"/>
    <property type="match status" value="1"/>
</dbReference>
<dbReference type="InterPro" id="IPR058031">
    <property type="entry name" value="AAA_lid_NorR"/>
</dbReference>
<dbReference type="EMBL" id="JAUKTR010000001">
    <property type="protein sequence ID" value="MDO1558766.1"/>
    <property type="molecule type" value="Genomic_DNA"/>
</dbReference>
<keyword evidence="7" id="KW-0010">Activator</keyword>
<dbReference type="Pfam" id="PF02954">
    <property type="entry name" value="HTH_8"/>
    <property type="match status" value="1"/>
</dbReference>
<dbReference type="SMART" id="SM00448">
    <property type="entry name" value="REC"/>
    <property type="match status" value="1"/>
</dbReference>
<keyword evidence="6" id="KW-0238">DNA-binding</keyword>
<organism evidence="12 13">
    <name type="scientific">Peiella sedimenti</name>
    <dbReference type="NCBI Taxonomy" id="3061083"/>
    <lineage>
        <taxon>Bacteria</taxon>
        <taxon>Pseudomonadati</taxon>
        <taxon>Pseudomonadota</taxon>
        <taxon>Alphaproteobacteria</taxon>
        <taxon>Caulobacterales</taxon>
        <taxon>Caulobacteraceae</taxon>
        <taxon>Peiella</taxon>
    </lineage>
</organism>
<evidence type="ECO:0000256" key="6">
    <source>
        <dbReference type="ARBA" id="ARBA00023125"/>
    </source>
</evidence>
<accession>A0ABT8SK51</accession>
<dbReference type="InterPro" id="IPR003593">
    <property type="entry name" value="AAA+_ATPase"/>
</dbReference>
<evidence type="ECO:0000313" key="13">
    <source>
        <dbReference type="Proteomes" id="UP001169063"/>
    </source>
</evidence>
<dbReference type="InterPro" id="IPR009057">
    <property type="entry name" value="Homeodomain-like_sf"/>
</dbReference>
<dbReference type="InterPro" id="IPR002197">
    <property type="entry name" value="HTH_Fis"/>
</dbReference>
<dbReference type="CDD" id="cd17550">
    <property type="entry name" value="REC_NtrX-like"/>
    <property type="match status" value="1"/>
</dbReference>
<dbReference type="SUPFAM" id="SSF52172">
    <property type="entry name" value="CheY-like"/>
    <property type="match status" value="1"/>
</dbReference>
<dbReference type="PANTHER" id="PTHR32071">
    <property type="entry name" value="TRANSCRIPTIONAL REGULATORY PROTEIN"/>
    <property type="match status" value="1"/>
</dbReference>
<dbReference type="SUPFAM" id="SSF46689">
    <property type="entry name" value="Homeodomain-like"/>
    <property type="match status" value="1"/>
</dbReference>
<evidence type="ECO:0000259" key="11">
    <source>
        <dbReference type="PROSITE" id="PS50110"/>
    </source>
</evidence>
<keyword evidence="4" id="KW-0902">Two-component regulatory system</keyword>
<dbReference type="Gene3D" id="3.40.50.2300">
    <property type="match status" value="1"/>
</dbReference>
<gene>
    <name evidence="12" type="ORF">Q0812_04925</name>
</gene>
<dbReference type="PROSITE" id="PS00688">
    <property type="entry name" value="SIGMA54_INTERACT_3"/>
    <property type="match status" value="1"/>
</dbReference>
<dbReference type="SMART" id="SM00382">
    <property type="entry name" value="AAA"/>
    <property type="match status" value="1"/>
</dbReference>
<evidence type="ECO:0000256" key="9">
    <source>
        <dbReference type="PROSITE-ProRule" id="PRU00169"/>
    </source>
</evidence>
<dbReference type="InterPro" id="IPR025944">
    <property type="entry name" value="Sigma_54_int_dom_CS"/>
</dbReference>
<proteinExistence type="predicted"/>
<feature type="domain" description="Response regulatory" evidence="11">
    <location>
        <begin position="10"/>
        <end position="126"/>
    </location>
</feature>
<dbReference type="Gene3D" id="1.10.8.60">
    <property type="match status" value="1"/>
</dbReference>
<evidence type="ECO:0000259" key="10">
    <source>
        <dbReference type="PROSITE" id="PS50045"/>
    </source>
</evidence>
<dbReference type="Pfam" id="PF25601">
    <property type="entry name" value="AAA_lid_14"/>
    <property type="match status" value="1"/>
</dbReference>
<dbReference type="CDD" id="cd00009">
    <property type="entry name" value="AAA"/>
    <property type="match status" value="1"/>
</dbReference>
<dbReference type="SUPFAM" id="SSF52540">
    <property type="entry name" value="P-loop containing nucleoside triphosphate hydrolases"/>
    <property type="match status" value="1"/>
</dbReference>
<dbReference type="Proteomes" id="UP001169063">
    <property type="component" value="Unassembled WGS sequence"/>
</dbReference>
<dbReference type="RefSeq" id="WP_302109160.1">
    <property type="nucleotide sequence ID" value="NZ_JAUKTR010000001.1"/>
</dbReference>
<sequence length="477" mass="51889">MTARNGFGADILVVDDEADIRELVSGILEDEGYRVRVASSSEEALAAIRARKPALLVLDIWMQGGGMDGLELLDLVKELDADLPVIMISGHGNIETAVSALKRGAYDFLEKPFKSDRLLVIVDRALEQASLKRENRMLRGRASVPDRLIGTSAAAQALRSTIGKVASANSRILISGPPGSGKELAARLIHAASPRSRCEFVALSAAGMTPERLDVELFGEEGEGGRPRKIGVFEQAHGGTLYLDEVADMPRESQSRILRVLVEQRFKRVGGAEDVQVDVRVISSTSRDLPQEIADGRFREDLFHRLNVVPLRVPGLSERRDDIPELVEYFLDAISSAQGLARRTLADSAIATLQLHEWPGNVRQLRNNIERLLILAAGDPGEAITAEMLPQEVAKNDGGGVGAERTIALPLREAREVFEREYLTAQIMRFGGNISRTAAFIGMERSALHRKLKTLGVAPSRGGEADELEGDEAEADA</sequence>
<evidence type="ECO:0000256" key="7">
    <source>
        <dbReference type="ARBA" id="ARBA00023159"/>
    </source>
</evidence>
<dbReference type="InterPro" id="IPR027417">
    <property type="entry name" value="P-loop_NTPase"/>
</dbReference>
<evidence type="ECO:0000256" key="8">
    <source>
        <dbReference type="ARBA" id="ARBA00023163"/>
    </source>
</evidence>
<keyword evidence="13" id="KW-1185">Reference proteome</keyword>
<dbReference type="InterPro" id="IPR011006">
    <property type="entry name" value="CheY-like_superfamily"/>
</dbReference>
<evidence type="ECO:0000256" key="5">
    <source>
        <dbReference type="ARBA" id="ARBA00023015"/>
    </source>
</evidence>
<dbReference type="PROSITE" id="PS50045">
    <property type="entry name" value="SIGMA54_INTERACT_4"/>
    <property type="match status" value="1"/>
</dbReference>
<dbReference type="InterPro" id="IPR001789">
    <property type="entry name" value="Sig_transdc_resp-reg_receiver"/>
</dbReference>
<dbReference type="PANTHER" id="PTHR32071:SF17">
    <property type="entry name" value="TRANSCRIPTIONAL REGULATOR (NTRC FAMILY)"/>
    <property type="match status" value="1"/>
</dbReference>
<keyword evidence="2" id="KW-0547">Nucleotide-binding</keyword>
<evidence type="ECO:0000256" key="2">
    <source>
        <dbReference type="ARBA" id="ARBA00022741"/>
    </source>
</evidence>
<dbReference type="Gene3D" id="1.10.10.60">
    <property type="entry name" value="Homeodomain-like"/>
    <property type="match status" value="1"/>
</dbReference>
<feature type="domain" description="Sigma-54 factor interaction" evidence="10">
    <location>
        <begin position="148"/>
        <end position="374"/>
    </location>
</feature>
<keyword evidence="8" id="KW-0804">Transcription</keyword>